<dbReference type="EMBL" id="UINC01005851">
    <property type="protein sequence ID" value="SVA23944.1"/>
    <property type="molecule type" value="Genomic_DNA"/>
</dbReference>
<dbReference type="Pfam" id="PF22689">
    <property type="entry name" value="FGAR-AT_PurM_N-like"/>
    <property type="match status" value="1"/>
</dbReference>
<sequence length="767" mass="82798">MSQVEVITGRSAFSRNKLVKVRDSLRVIDDSVGEIEAEYVHFLHTEEVFSEETKEVIGALLDYGPKREPRRDGRKPYCVVVPRIGTTSPWSSKATDIFRLVGVPGINRVERGVRWYIDSADDRFARLLHDRMTETVVYGEAFSMIFDQPAPRPLGEIDLSGEPEVALSGANVELGLALSDDEIEYLVAAYAELGRNPTDVELMMFAQANSEHCRHKIFNATWLIDGSSQEQSLFQMIRNTHGSINGKGILSAYSDNAAVIEGPVVARFFPDTADHIYRVVEEPAHIVMKVETHNHPTAIAPYAGAATGSGGEIRDEGAVGRGSKPKAGLCGFTTSHLEIPGDLQPWETHFGKPGRIASALDIMMEGPVGAAAFNNEFGRPALCGYFRTFEQRVDALSEWGYHKPVMIAGGLGSIRGSHIDADEIPIHAQLIVLGGPAMLIGLGGGAASSVGSGASSSELDFASVQRDNAEMQRRCQEVIDRCVALGSRNPILLIHDVGAGGLSNAIPELVNDANRGGRVDLHAIPNADPGMSPMEVWCNEAQERYVLAVTENELERFDSICQRERCPYAIVGQATDEKVLQVTDGATGLTAVDLPLSTLLGKPPKAEREYQSQTKSVVPREIPDVDLEEAIRRVLRFPAVGSKKFLVTIGDRSITGLVARDQMIGRYQVPVADAAVTLAGFDTYRGEAMAMGERPALATLDSSASARMAVAESLTNLMGAPLESLDRVVLSANWMAAADHEGQNQALHEAVSAVGLELCPALGIAIP</sequence>
<evidence type="ECO:0000256" key="4">
    <source>
        <dbReference type="ARBA" id="ARBA00022755"/>
    </source>
</evidence>
<evidence type="ECO:0000256" key="1">
    <source>
        <dbReference type="ARBA" id="ARBA00022598"/>
    </source>
</evidence>
<feature type="domain" description="Phosphoribosylformylglycinamidine synthase N-terminal" evidence="9">
    <location>
        <begin position="38"/>
        <end position="138"/>
    </location>
</feature>
<dbReference type="Gene3D" id="3.30.1330.10">
    <property type="entry name" value="PurM-like, N-terminal domain"/>
    <property type="match status" value="2"/>
</dbReference>
<dbReference type="GO" id="GO:0006164">
    <property type="term" value="P:purine nucleotide biosynthetic process"/>
    <property type="evidence" value="ECO:0007669"/>
    <property type="project" value="UniProtKB-KW"/>
</dbReference>
<feature type="non-terminal residue" evidence="11">
    <location>
        <position position="767"/>
    </location>
</feature>
<feature type="domain" description="Phosphoribosylformylglycinamidine synthase linker" evidence="8">
    <location>
        <begin position="169"/>
        <end position="216"/>
    </location>
</feature>
<dbReference type="SUPFAM" id="SSF55326">
    <property type="entry name" value="PurM N-terminal domain-like"/>
    <property type="match status" value="2"/>
</dbReference>
<dbReference type="Gene3D" id="1.10.8.750">
    <property type="entry name" value="Phosphoribosylformylglycinamidine synthase, linker domain"/>
    <property type="match status" value="1"/>
</dbReference>
<protein>
    <recommendedName>
        <fullName evidence="12">Phosphoribosylformylglycinamidine synthase</fullName>
    </recommendedName>
</protein>
<keyword evidence="4" id="KW-0658">Purine biosynthesis</keyword>
<dbReference type="InterPro" id="IPR036676">
    <property type="entry name" value="PurM-like_C_sf"/>
</dbReference>
<evidence type="ECO:0000259" key="10">
    <source>
        <dbReference type="Pfam" id="PF22689"/>
    </source>
</evidence>
<reference evidence="11" key="1">
    <citation type="submission" date="2018-05" db="EMBL/GenBank/DDBJ databases">
        <authorList>
            <person name="Lanie J.A."/>
            <person name="Ng W.-L."/>
            <person name="Kazmierczak K.M."/>
            <person name="Andrzejewski T.M."/>
            <person name="Davidsen T.M."/>
            <person name="Wayne K.J."/>
            <person name="Tettelin H."/>
            <person name="Glass J.I."/>
            <person name="Rusch D."/>
            <person name="Podicherti R."/>
            <person name="Tsui H.-C.T."/>
            <person name="Winkler M.E."/>
        </authorList>
    </citation>
    <scope>NUCLEOTIDE SEQUENCE</scope>
</reference>
<feature type="domain" description="FGAR-AT PurM N-terminal-like" evidence="10">
    <location>
        <begin position="642"/>
        <end position="767"/>
    </location>
</feature>
<keyword evidence="5" id="KW-0067">ATP-binding</keyword>
<dbReference type="GO" id="GO:0005737">
    <property type="term" value="C:cytoplasm"/>
    <property type="evidence" value="ECO:0007669"/>
    <property type="project" value="TreeGrafter"/>
</dbReference>
<dbReference type="GO" id="GO:0046872">
    <property type="term" value="F:metal ion binding"/>
    <property type="evidence" value="ECO:0007669"/>
    <property type="project" value="UniProtKB-KW"/>
</dbReference>
<dbReference type="InterPro" id="IPR036921">
    <property type="entry name" value="PurM-like_N_sf"/>
</dbReference>
<dbReference type="FunFam" id="3.30.1330.10:FF:000005">
    <property type="entry name" value="Phosphoribosylformylglycinamidine synthase"/>
    <property type="match status" value="1"/>
</dbReference>
<keyword evidence="6" id="KW-0460">Magnesium</keyword>
<dbReference type="InterPro" id="IPR040707">
    <property type="entry name" value="FGAR-AT_N"/>
</dbReference>
<dbReference type="PANTHER" id="PTHR10099:SF1">
    <property type="entry name" value="PHOSPHORIBOSYLFORMYLGLYCINAMIDINE SYNTHASE"/>
    <property type="match status" value="1"/>
</dbReference>
<dbReference type="Pfam" id="PF18076">
    <property type="entry name" value="FGAR-AT_N"/>
    <property type="match status" value="1"/>
</dbReference>
<dbReference type="Gene3D" id="3.90.650.10">
    <property type="entry name" value="PurM-like C-terminal domain"/>
    <property type="match status" value="1"/>
</dbReference>
<dbReference type="InterPro" id="IPR010918">
    <property type="entry name" value="PurM-like_C_dom"/>
</dbReference>
<keyword evidence="2" id="KW-0479">Metal-binding</keyword>
<dbReference type="Pfam" id="PF18072">
    <property type="entry name" value="FGAR-AT_linker"/>
    <property type="match status" value="1"/>
</dbReference>
<dbReference type="GO" id="GO:0004642">
    <property type="term" value="F:phosphoribosylformylglycinamidine synthase activity"/>
    <property type="evidence" value="ECO:0007669"/>
    <property type="project" value="UniProtKB-ARBA"/>
</dbReference>
<dbReference type="FunFam" id="1.10.8.750:FF:000002">
    <property type="entry name" value="Phosphoribosylformylglycinamidine synthase"/>
    <property type="match status" value="1"/>
</dbReference>
<evidence type="ECO:0000256" key="3">
    <source>
        <dbReference type="ARBA" id="ARBA00022741"/>
    </source>
</evidence>
<dbReference type="NCBIfam" id="NF003672">
    <property type="entry name" value="PRK05297.1"/>
    <property type="match status" value="1"/>
</dbReference>
<dbReference type="SUPFAM" id="SSF82697">
    <property type="entry name" value="PurS-like"/>
    <property type="match status" value="1"/>
</dbReference>
<evidence type="ECO:0008006" key="12">
    <source>
        <dbReference type="Google" id="ProtNLM"/>
    </source>
</evidence>
<dbReference type="PANTHER" id="PTHR10099">
    <property type="entry name" value="PHOSPHORIBOSYLFORMYLGLYCINAMIDINE SYNTHASE"/>
    <property type="match status" value="1"/>
</dbReference>
<keyword evidence="3" id="KW-0547">Nucleotide-binding</keyword>
<feature type="domain" description="PurM-like C-terminal" evidence="7">
    <location>
        <begin position="430"/>
        <end position="583"/>
    </location>
</feature>
<dbReference type="InterPro" id="IPR041609">
    <property type="entry name" value="PurL_linker"/>
</dbReference>
<evidence type="ECO:0000259" key="9">
    <source>
        <dbReference type="Pfam" id="PF18076"/>
    </source>
</evidence>
<evidence type="ECO:0000256" key="6">
    <source>
        <dbReference type="ARBA" id="ARBA00022842"/>
    </source>
</evidence>
<evidence type="ECO:0000259" key="7">
    <source>
        <dbReference type="Pfam" id="PF02769"/>
    </source>
</evidence>
<accession>A0A381U7H4</accession>
<evidence type="ECO:0000313" key="11">
    <source>
        <dbReference type="EMBL" id="SVA23944.1"/>
    </source>
</evidence>
<proteinExistence type="predicted"/>
<dbReference type="AlphaFoldDB" id="A0A381U7H4"/>
<dbReference type="FunFam" id="3.90.650.10:FF:000002">
    <property type="entry name" value="Phosphoribosylformylglycinamidine synthase"/>
    <property type="match status" value="1"/>
</dbReference>
<dbReference type="Pfam" id="PF02769">
    <property type="entry name" value="AIRS_C"/>
    <property type="match status" value="1"/>
</dbReference>
<gene>
    <name evidence="11" type="ORF">METZ01_LOCUS76798</name>
</gene>
<organism evidence="11">
    <name type="scientific">marine metagenome</name>
    <dbReference type="NCBI Taxonomy" id="408172"/>
    <lineage>
        <taxon>unclassified sequences</taxon>
        <taxon>metagenomes</taxon>
        <taxon>ecological metagenomes</taxon>
    </lineage>
</organism>
<dbReference type="InterPro" id="IPR055181">
    <property type="entry name" value="FGAR-AT_PurM_N-like"/>
</dbReference>
<evidence type="ECO:0000259" key="8">
    <source>
        <dbReference type="Pfam" id="PF18072"/>
    </source>
</evidence>
<dbReference type="InterPro" id="IPR036604">
    <property type="entry name" value="PurS-like_sf"/>
</dbReference>
<name>A0A381U7H4_9ZZZZ</name>
<evidence type="ECO:0000256" key="2">
    <source>
        <dbReference type="ARBA" id="ARBA00022723"/>
    </source>
</evidence>
<dbReference type="GO" id="GO:0005524">
    <property type="term" value="F:ATP binding"/>
    <property type="evidence" value="ECO:0007669"/>
    <property type="project" value="UniProtKB-KW"/>
</dbReference>
<dbReference type="SUPFAM" id="SSF56042">
    <property type="entry name" value="PurM C-terminal domain-like"/>
    <property type="match status" value="1"/>
</dbReference>
<evidence type="ECO:0000256" key="5">
    <source>
        <dbReference type="ARBA" id="ARBA00022840"/>
    </source>
</evidence>
<dbReference type="FunFam" id="3.30.1330.10:FF:000002">
    <property type="entry name" value="Phosphoribosylformylglycinamidine synthase"/>
    <property type="match status" value="1"/>
</dbReference>
<dbReference type="SUPFAM" id="SSF109736">
    <property type="entry name" value="FGAM synthase PurL, linker domain"/>
    <property type="match status" value="1"/>
</dbReference>
<keyword evidence="1" id="KW-0436">Ligase</keyword>